<dbReference type="InterPro" id="IPR049712">
    <property type="entry name" value="Poly_export"/>
</dbReference>
<dbReference type="GO" id="GO:0015159">
    <property type="term" value="F:polysaccharide transmembrane transporter activity"/>
    <property type="evidence" value="ECO:0007669"/>
    <property type="project" value="InterPro"/>
</dbReference>
<organism evidence="4 5">
    <name type="scientific">Hymenobacter oligotrophus</name>
    <dbReference type="NCBI Taxonomy" id="2319843"/>
    <lineage>
        <taxon>Bacteria</taxon>
        <taxon>Pseudomonadati</taxon>
        <taxon>Bacteroidota</taxon>
        <taxon>Cytophagia</taxon>
        <taxon>Cytophagales</taxon>
        <taxon>Hymenobacteraceae</taxon>
        <taxon>Hymenobacter</taxon>
    </lineage>
</organism>
<evidence type="ECO:0000313" key="4">
    <source>
        <dbReference type="EMBL" id="AYA38380.1"/>
    </source>
</evidence>
<keyword evidence="5" id="KW-1185">Reference proteome</keyword>
<keyword evidence="2" id="KW-0812">Transmembrane</keyword>
<reference evidence="4 5" key="1">
    <citation type="submission" date="2018-09" db="EMBL/GenBank/DDBJ databases">
        <title>Hymenobacter medium sp. nov., isolated from R2A medium.</title>
        <authorList>
            <person name="Yingchao G."/>
        </authorList>
    </citation>
    <scope>NUCLEOTIDE SEQUENCE [LARGE SCALE GENOMIC DNA]</scope>
    <source>
        <strain evidence="5">sh-6</strain>
    </source>
</reference>
<evidence type="ECO:0000256" key="2">
    <source>
        <dbReference type="SAM" id="Phobius"/>
    </source>
</evidence>
<dbReference type="InterPro" id="IPR003715">
    <property type="entry name" value="Poly_export_N"/>
</dbReference>
<protein>
    <submittedName>
        <fullName evidence="4">Polysaccharide export protein EpsE</fullName>
    </submittedName>
</protein>
<keyword evidence="2" id="KW-1133">Transmembrane helix</keyword>
<evidence type="ECO:0000256" key="1">
    <source>
        <dbReference type="ARBA" id="ARBA00022729"/>
    </source>
</evidence>
<dbReference type="Proteomes" id="UP000262802">
    <property type="component" value="Chromosome"/>
</dbReference>
<accession>A0A3B7R4X3</accession>
<dbReference type="PANTHER" id="PTHR33619:SF3">
    <property type="entry name" value="POLYSACCHARIDE EXPORT PROTEIN GFCE-RELATED"/>
    <property type="match status" value="1"/>
</dbReference>
<feature type="domain" description="Polysaccharide export protein N-terminal" evidence="3">
    <location>
        <begin position="130"/>
        <end position="179"/>
    </location>
</feature>
<dbReference type="Pfam" id="PF02563">
    <property type="entry name" value="Poly_export"/>
    <property type="match status" value="1"/>
</dbReference>
<dbReference type="EMBL" id="CP032317">
    <property type="protein sequence ID" value="AYA38380.1"/>
    <property type="molecule type" value="Genomic_DNA"/>
</dbReference>
<name>A0A3B7R4X3_9BACT</name>
<dbReference type="Gene3D" id="3.30.1950.10">
    <property type="entry name" value="wza like domain"/>
    <property type="match status" value="1"/>
</dbReference>
<dbReference type="PANTHER" id="PTHR33619">
    <property type="entry name" value="POLYSACCHARIDE EXPORT PROTEIN GFCE-RELATED"/>
    <property type="match status" value="1"/>
</dbReference>
<evidence type="ECO:0000259" key="3">
    <source>
        <dbReference type="Pfam" id="PF02563"/>
    </source>
</evidence>
<keyword evidence="2" id="KW-0472">Membrane</keyword>
<sequence>MHLHSALRLFFLFLLVACLGSCASSRAYKQNIMFRTSRGTQPDTARLRGALSQAESIYRIRPNNYLEVRVYTNQGERLIDPNGELGFGAPGGGVGANTGNNNRLNRLPATQGRGVQQGIGQGGAGTPASTDYLVYPDGAVVLPIVGRVAIAGLTVRQADSLLRIRYDEYYKGSFVQTRVTNNRVFVLGTPGGAVVPMLNENMNLLEVLALVGGVDGGFGGGGGGQFRGGGKAFNIRHIRPEPDGTLDRAQVSVIDLTTIEGMRRANLEVKPNDIVYIEPLRRPFFEALQDIGPILGLVTSITGFVTTLVLINNQN</sequence>
<evidence type="ECO:0000313" key="5">
    <source>
        <dbReference type="Proteomes" id="UP000262802"/>
    </source>
</evidence>
<dbReference type="OrthoDB" id="1466931at2"/>
<dbReference type="AlphaFoldDB" id="A0A3B7R4X3"/>
<dbReference type="KEGG" id="hyh:D3Y59_15800"/>
<feature type="transmembrane region" description="Helical" evidence="2">
    <location>
        <begin position="291"/>
        <end position="311"/>
    </location>
</feature>
<proteinExistence type="predicted"/>
<keyword evidence="1" id="KW-0732">Signal</keyword>
<gene>
    <name evidence="4" type="ORF">D3Y59_15800</name>
</gene>